<dbReference type="InterPro" id="IPR018392">
    <property type="entry name" value="LysM"/>
</dbReference>
<evidence type="ECO:0000313" key="3">
    <source>
        <dbReference type="Proteomes" id="UP000694843"/>
    </source>
</evidence>
<dbReference type="AlphaFoldDB" id="A0A8B7PNJ6"/>
<dbReference type="RefSeq" id="XP_018027778.1">
    <property type="nucleotide sequence ID" value="XM_018172289.2"/>
</dbReference>
<dbReference type="PANTHER" id="PTHR20932">
    <property type="entry name" value="LYSM AND PUTATIVE PEPTIDOGLYCAN-BINDING DOMAIN-CONTAINING PROTEIN"/>
    <property type="match status" value="1"/>
</dbReference>
<accession>A0A8B7PNJ6</accession>
<keyword evidence="3" id="KW-1185">Reference proteome</keyword>
<protein>
    <submittedName>
        <fullName evidence="4">LysM and putative peptidoglycan-binding domain-containing protein 3</fullName>
    </submittedName>
</protein>
<feature type="domain" description="LysM" evidence="2">
    <location>
        <begin position="37"/>
        <end position="81"/>
    </location>
</feature>
<organism evidence="3 4">
    <name type="scientific">Hyalella azteca</name>
    <name type="common">Amphipod</name>
    <dbReference type="NCBI Taxonomy" id="294128"/>
    <lineage>
        <taxon>Eukaryota</taxon>
        <taxon>Metazoa</taxon>
        <taxon>Ecdysozoa</taxon>
        <taxon>Arthropoda</taxon>
        <taxon>Crustacea</taxon>
        <taxon>Multicrustacea</taxon>
        <taxon>Malacostraca</taxon>
        <taxon>Eumalacostraca</taxon>
        <taxon>Peracarida</taxon>
        <taxon>Amphipoda</taxon>
        <taxon>Senticaudata</taxon>
        <taxon>Talitrida</taxon>
        <taxon>Talitroidea</taxon>
        <taxon>Hyalellidae</taxon>
        <taxon>Hyalella</taxon>
    </lineage>
</organism>
<dbReference type="KEGG" id="hazt:108683014"/>
<dbReference type="GeneID" id="108683014"/>
<gene>
    <name evidence="4" type="primary">LOC108683014</name>
</gene>
<dbReference type="Gene3D" id="3.10.350.10">
    <property type="entry name" value="LysM domain"/>
    <property type="match status" value="1"/>
</dbReference>
<proteinExistence type="predicted"/>
<dbReference type="InterPro" id="IPR045030">
    <property type="entry name" value="LYSM1-4"/>
</dbReference>
<keyword evidence="1" id="KW-0812">Transmembrane</keyword>
<dbReference type="InterPro" id="IPR036779">
    <property type="entry name" value="LysM_dom_sf"/>
</dbReference>
<keyword evidence="1" id="KW-0472">Membrane</keyword>
<dbReference type="OMA" id="IALQFCC"/>
<evidence type="ECO:0000256" key="1">
    <source>
        <dbReference type="SAM" id="Phobius"/>
    </source>
</evidence>
<feature type="transmembrane region" description="Helical" evidence="1">
    <location>
        <begin position="211"/>
        <end position="232"/>
    </location>
</feature>
<dbReference type="PROSITE" id="PS51782">
    <property type="entry name" value="LYSM"/>
    <property type="match status" value="1"/>
</dbReference>
<dbReference type="OrthoDB" id="538216at2759"/>
<dbReference type="PANTHER" id="PTHR20932:SF13">
    <property type="entry name" value="LD36653P"/>
    <property type="match status" value="1"/>
</dbReference>
<sequence length="233" mass="26192">MKHFSHGRRYGEDEEGSDEPLLKEACLPLLPHYEKLVERPIRAGETLLMLALNYRISVAELKRVNRIQKDSEFHALRSVKIPVKPNSELSEILDDEAAQDAGIAGSPGPVASRTQSLSSVRSLSSCTADADDSDSCVGYISIQQILREKNSRREARHFLENMRRDLVRIKEKVVSQKSSLDEATAALTDPRFVPLKDSATREGEGVSWWRLFLCAILALLLLPLAYLVYLLYL</sequence>
<name>A0A8B7PNJ6_HYAAZ</name>
<reference evidence="4" key="1">
    <citation type="submission" date="2025-08" db="UniProtKB">
        <authorList>
            <consortium name="RefSeq"/>
        </authorList>
    </citation>
    <scope>IDENTIFICATION</scope>
</reference>
<evidence type="ECO:0000313" key="4">
    <source>
        <dbReference type="RefSeq" id="XP_018027778.1"/>
    </source>
</evidence>
<keyword evidence="1" id="KW-1133">Transmembrane helix</keyword>
<dbReference type="Proteomes" id="UP000694843">
    <property type="component" value="Unplaced"/>
</dbReference>
<evidence type="ECO:0000259" key="2">
    <source>
        <dbReference type="PROSITE" id="PS51782"/>
    </source>
</evidence>